<name>A0A6G1M0Q2_ORBOL</name>
<organism evidence="4 6">
    <name type="scientific">Orbilia oligospora</name>
    <name type="common">Nematode-trapping fungus</name>
    <name type="synonym">Arthrobotrys oligospora</name>
    <dbReference type="NCBI Taxonomy" id="2813651"/>
    <lineage>
        <taxon>Eukaryota</taxon>
        <taxon>Fungi</taxon>
        <taxon>Dikarya</taxon>
        <taxon>Ascomycota</taxon>
        <taxon>Pezizomycotina</taxon>
        <taxon>Orbiliomycetes</taxon>
        <taxon>Orbiliales</taxon>
        <taxon>Orbiliaceae</taxon>
        <taxon>Orbilia</taxon>
    </lineage>
</organism>
<evidence type="ECO:0000313" key="5">
    <source>
        <dbReference type="Proteomes" id="UP000472727"/>
    </source>
</evidence>
<dbReference type="Proteomes" id="UP000483672">
    <property type="component" value="Unassembled WGS sequence"/>
</dbReference>
<reference evidence="5 6" key="1">
    <citation type="submission" date="2019-06" db="EMBL/GenBank/DDBJ databases">
        <authorList>
            <person name="Palmer J.M."/>
        </authorList>
    </citation>
    <scope>NUCLEOTIDE SEQUENCE [LARGE SCALE GENOMIC DNA]</scope>
    <source>
        <strain evidence="2 5">TWF106</strain>
        <strain evidence="4 6">TWF191</strain>
        <strain evidence="3">TWF679</strain>
    </source>
</reference>
<dbReference type="EMBL" id="WIPF01000071">
    <property type="protein sequence ID" value="KAF3214726.1"/>
    <property type="molecule type" value="Genomic_DNA"/>
</dbReference>
<evidence type="ECO:0000313" key="6">
    <source>
        <dbReference type="Proteomes" id="UP000483672"/>
    </source>
</evidence>
<dbReference type="AlphaFoldDB" id="A0A6G1M0Q2"/>
<dbReference type="EMBL" id="WIWT01000024">
    <property type="protein sequence ID" value="KAF3213803.1"/>
    <property type="molecule type" value="Genomic_DNA"/>
</dbReference>
<evidence type="ECO:0000313" key="2">
    <source>
        <dbReference type="EMBL" id="KAF3205854.1"/>
    </source>
</evidence>
<accession>A0A6G1M0Q2</accession>
<dbReference type="Proteomes" id="UP000472727">
    <property type="component" value="Unassembled WGS sequence"/>
</dbReference>
<feature type="region of interest" description="Disordered" evidence="1">
    <location>
        <begin position="68"/>
        <end position="104"/>
    </location>
</feature>
<feature type="compositionally biased region" description="Polar residues" evidence="1">
    <location>
        <begin position="85"/>
        <end position="94"/>
    </location>
</feature>
<dbReference type="EMBL" id="WIWS01000113">
    <property type="protein sequence ID" value="KAF3205854.1"/>
    <property type="molecule type" value="Genomic_DNA"/>
</dbReference>
<comment type="caution">
    <text evidence="4">The sequence shown here is derived from an EMBL/GenBank/DDBJ whole genome shotgun (WGS) entry which is preliminary data.</text>
</comment>
<evidence type="ECO:0000313" key="3">
    <source>
        <dbReference type="EMBL" id="KAF3213803.1"/>
    </source>
</evidence>
<feature type="compositionally biased region" description="Basic and acidic residues" evidence="1">
    <location>
        <begin position="95"/>
        <end position="104"/>
    </location>
</feature>
<evidence type="ECO:0000313" key="4">
    <source>
        <dbReference type="EMBL" id="KAF3214726.1"/>
    </source>
</evidence>
<dbReference type="Proteomes" id="UP000614610">
    <property type="component" value="Unassembled WGS sequence"/>
</dbReference>
<evidence type="ECO:0000256" key="1">
    <source>
        <dbReference type="SAM" id="MobiDB-lite"/>
    </source>
</evidence>
<sequence>MAKPPNIVVESPIDHTALAQALSDDDDDLSFFTSLASAASTPLTPIAKRRSLEAPIILDTTRLMAANIRPLNFSRRRQTEHRRQSPTPTDSASQAEHRDNFLNP</sequence>
<dbReference type="OrthoDB" id="10365275at2759"/>
<gene>
    <name evidence="2" type="ORF">TWF106_001009</name>
    <name evidence="4" type="ORF">TWF191_009712</name>
    <name evidence="3" type="ORF">TWF679_005128</name>
</gene>
<proteinExistence type="predicted"/>
<protein>
    <submittedName>
        <fullName evidence="4">Uncharacterized protein</fullName>
    </submittedName>
</protein>